<comment type="caution">
    <text evidence="2">The sequence shown here is derived from an EMBL/GenBank/DDBJ whole genome shotgun (WGS) entry which is preliminary data.</text>
</comment>
<evidence type="ECO:0000313" key="2">
    <source>
        <dbReference type="EMBL" id="KAA8884487.1"/>
    </source>
</evidence>
<dbReference type="RefSeq" id="WP_150406093.1">
    <property type="nucleotide sequence ID" value="NZ_VXLC01000019.1"/>
</dbReference>
<dbReference type="AlphaFoldDB" id="A0A5N0E4Y2"/>
<evidence type="ECO:0000313" key="3">
    <source>
        <dbReference type="Proteomes" id="UP000323876"/>
    </source>
</evidence>
<sequence length="107" mass="11644">MNETQWSSAGSAPAVESTLVVALYEPKTGQIRHLHSVTVFRGAQRTDEAEAIEAAKQSAAKYHDDAAHLAVATSDDPRYLSPHRIDPSTGQFVPLTHPATMAGRHRR</sequence>
<reference evidence="2 3" key="1">
    <citation type="submission" date="2019-09" db="EMBL/GenBank/DDBJ databases">
        <authorList>
            <person name="Wang X."/>
        </authorList>
    </citation>
    <scope>NUCLEOTIDE SEQUENCE [LARGE SCALE GENOMIC DNA]</scope>
    <source>
        <strain evidence="2 3">CICC 11023</strain>
    </source>
</reference>
<protein>
    <submittedName>
        <fullName evidence="2">Uncharacterized protein</fullName>
    </submittedName>
</protein>
<dbReference type="EMBL" id="VXLC01000019">
    <property type="protein sequence ID" value="KAA8884487.1"/>
    <property type="molecule type" value="Genomic_DNA"/>
</dbReference>
<keyword evidence="3" id="KW-1185">Reference proteome</keyword>
<proteinExistence type="predicted"/>
<evidence type="ECO:0000256" key="1">
    <source>
        <dbReference type="SAM" id="MobiDB-lite"/>
    </source>
</evidence>
<gene>
    <name evidence="2" type="ORF">F3087_33330</name>
</gene>
<accession>A0A5N0E4Y2</accession>
<name>A0A5N0E4Y2_9NOCA</name>
<dbReference type="Proteomes" id="UP000323876">
    <property type="component" value="Unassembled WGS sequence"/>
</dbReference>
<organism evidence="2 3">
    <name type="scientific">Nocardia colli</name>
    <dbReference type="NCBI Taxonomy" id="2545717"/>
    <lineage>
        <taxon>Bacteria</taxon>
        <taxon>Bacillati</taxon>
        <taxon>Actinomycetota</taxon>
        <taxon>Actinomycetes</taxon>
        <taxon>Mycobacteriales</taxon>
        <taxon>Nocardiaceae</taxon>
        <taxon>Nocardia</taxon>
    </lineage>
</organism>
<feature type="region of interest" description="Disordered" evidence="1">
    <location>
        <begin position="81"/>
        <end position="107"/>
    </location>
</feature>
<dbReference type="OrthoDB" id="9942255at2"/>